<evidence type="ECO:0000313" key="3">
    <source>
        <dbReference type="EMBL" id="KAJ8378099.1"/>
    </source>
</evidence>
<organism evidence="3 4">
    <name type="scientific">Aldrovandia affinis</name>
    <dbReference type="NCBI Taxonomy" id="143900"/>
    <lineage>
        <taxon>Eukaryota</taxon>
        <taxon>Metazoa</taxon>
        <taxon>Chordata</taxon>
        <taxon>Craniata</taxon>
        <taxon>Vertebrata</taxon>
        <taxon>Euteleostomi</taxon>
        <taxon>Actinopterygii</taxon>
        <taxon>Neopterygii</taxon>
        <taxon>Teleostei</taxon>
        <taxon>Notacanthiformes</taxon>
        <taxon>Halosauridae</taxon>
        <taxon>Aldrovandia</taxon>
    </lineage>
</organism>
<feature type="compositionally biased region" description="Basic and acidic residues" evidence="2">
    <location>
        <begin position="391"/>
        <end position="405"/>
    </location>
</feature>
<gene>
    <name evidence="3" type="ORF">AAFF_G00248130</name>
</gene>
<dbReference type="Proteomes" id="UP001221898">
    <property type="component" value="Unassembled WGS sequence"/>
</dbReference>
<keyword evidence="1" id="KW-0175">Coiled coil</keyword>
<feature type="coiled-coil region" evidence="1">
    <location>
        <begin position="125"/>
        <end position="159"/>
    </location>
</feature>
<accession>A0AAD7RD71</accession>
<comment type="caution">
    <text evidence="3">The sequence shown here is derived from an EMBL/GenBank/DDBJ whole genome shotgun (WGS) entry which is preliminary data.</text>
</comment>
<protein>
    <submittedName>
        <fullName evidence="3">Uncharacterized protein</fullName>
    </submittedName>
</protein>
<name>A0AAD7RD71_9TELE</name>
<evidence type="ECO:0000256" key="2">
    <source>
        <dbReference type="SAM" id="MobiDB-lite"/>
    </source>
</evidence>
<evidence type="ECO:0000313" key="4">
    <source>
        <dbReference type="Proteomes" id="UP001221898"/>
    </source>
</evidence>
<reference evidence="3" key="1">
    <citation type="journal article" date="2023" name="Science">
        <title>Genome structures resolve the early diversification of teleost fishes.</title>
        <authorList>
            <person name="Parey E."/>
            <person name="Louis A."/>
            <person name="Montfort J."/>
            <person name="Bouchez O."/>
            <person name="Roques C."/>
            <person name="Iampietro C."/>
            <person name="Lluch J."/>
            <person name="Castinel A."/>
            <person name="Donnadieu C."/>
            <person name="Desvignes T."/>
            <person name="Floi Bucao C."/>
            <person name="Jouanno E."/>
            <person name="Wen M."/>
            <person name="Mejri S."/>
            <person name="Dirks R."/>
            <person name="Jansen H."/>
            <person name="Henkel C."/>
            <person name="Chen W.J."/>
            <person name="Zahm M."/>
            <person name="Cabau C."/>
            <person name="Klopp C."/>
            <person name="Thompson A.W."/>
            <person name="Robinson-Rechavi M."/>
            <person name="Braasch I."/>
            <person name="Lecointre G."/>
            <person name="Bobe J."/>
            <person name="Postlethwait J.H."/>
            <person name="Berthelot C."/>
            <person name="Roest Crollius H."/>
            <person name="Guiguen Y."/>
        </authorList>
    </citation>
    <scope>NUCLEOTIDE SEQUENCE</scope>
    <source>
        <strain evidence="3">NC1722</strain>
    </source>
</reference>
<feature type="region of interest" description="Disordered" evidence="2">
    <location>
        <begin position="456"/>
        <end position="480"/>
    </location>
</feature>
<keyword evidence="4" id="KW-1185">Reference proteome</keyword>
<feature type="region of interest" description="Disordered" evidence="2">
    <location>
        <begin position="384"/>
        <end position="406"/>
    </location>
</feature>
<feature type="coiled-coil region" evidence="1">
    <location>
        <begin position="245"/>
        <end position="312"/>
    </location>
</feature>
<sequence>MTTAESLIESFSVWSHLLVEGYNVLSREDTMDLVHVEDVFEPLRQLKQDLEVRMCSSLHEKDTTISHVQAALDVRCEGLEVHTSSVLKVNSVLLAVANRNLEHSAELMEYLLEAKENTARKQLLLVELKAKLEEQDTEVQNLTTALEEKDHELQTVQALRVRRAWELRTVNAVFKTAVQELEDNTSQVFEENDRAISQLQEALHEKTEDLEDLWKLLLEAKEEVACKKVLLSDRDVKLHEQDTKVQNLTTALGKKDRELQAMQKRRELELQNVRDNFEKAVQALEANTSLVLKENDQAISQLQETLNKTTEDLEDLWKLLLQAKEEVARKEVLLSDCDVKLDEQDTKVQNLTTALEEKDRELQESMSGCIELRVNSSQQLQDAKQLGSEEESWKEVSEATQEGHGKRSLLCAQGETLTQHDLEEIVAELQDLRWCVEMLQVSGHLYREGAAVEAGKTPVMEEGSERQREMPPTSPSLEATVEQTDQTPERAQDQCCPLVAHFRSDSTQDEGRAAHSDVFKGNPSLKEELTKMRRAQISFKLKRRSINM</sequence>
<evidence type="ECO:0000256" key="1">
    <source>
        <dbReference type="SAM" id="Coils"/>
    </source>
</evidence>
<dbReference type="AlphaFoldDB" id="A0AAD7RD71"/>
<dbReference type="EMBL" id="JAINUG010000331">
    <property type="protein sequence ID" value="KAJ8378099.1"/>
    <property type="molecule type" value="Genomic_DNA"/>
</dbReference>
<proteinExistence type="predicted"/>